<reference evidence="2 3" key="1">
    <citation type="submission" date="2016-10" db="EMBL/GenBank/DDBJ databases">
        <authorList>
            <person name="de Groot N.N."/>
        </authorList>
    </citation>
    <scope>NUCLEOTIDE SEQUENCE [LARGE SCALE GENOMIC DNA]</scope>
    <source>
        <strain evidence="2 3">CGMCC 1.10449</strain>
    </source>
</reference>
<feature type="transmembrane region" description="Helical" evidence="1">
    <location>
        <begin position="20"/>
        <end position="38"/>
    </location>
</feature>
<keyword evidence="3" id="KW-1185">Reference proteome</keyword>
<dbReference type="STRING" id="553311.SAMN05216231_2273"/>
<organism evidence="2 3">
    <name type="scientific">Virgibacillus salinus</name>
    <dbReference type="NCBI Taxonomy" id="553311"/>
    <lineage>
        <taxon>Bacteria</taxon>
        <taxon>Bacillati</taxon>
        <taxon>Bacillota</taxon>
        <taxon>Bacilli</taxon>
        <taxon>Bacillales</taxon>
        <taxon>Bacillaceae</taxon>
        <taxon>Virgibacillus</taxon>
    </lineage>
</organism>
<name>A0A1H1CJ17_9BACI</name>
<proteinExistence type="predicted"/>
<dbReference type="EMBL" id="FNKD01000002">
    <property type="protein sequence ID" value="SDQ64089.1"/>
    <property type="molecule type" value="Genomic_DNA"/>
</dbReference>
<feature type="transmembrane region" description="Helical" evidence="1">
    <location>
        <begin position="76"/>
        <end position="92"/>
    </location>
</feature>
<evidence type="ECO:0000313" key="3">
    <source>
        <dbReference type="Proteomes" id="UP000199444"/>
    </source>
</evidence>
<keyword evidence="1" id="KW-0472">Membrane</keyword>
<evidence type="ECO:0000313" key="2">
    <source>
        <dbReference type="EMBL" id="SDQ64089.1"/>
    </source>
</evidence>
<keyword evidence="1" id="KW-1133">Transmembrane helix</keyword>
<sequence length="101" mass="11837">MDTNFSLLYDFIVDNYHGHELIIFYVLNFIFASIAYKLGFARKLPILKSFLVYLMLAFGSIIITFFSIVGYPITESLLIMSLILGIYRFRLYQERKTKSKS</sequence>
<protein>
    <submittedName>
        <fullName evidence="2">YlaH-like protein</fullName>
    </submittedName>
</protein>
<dbReference type="AlphaFoldDB" id="A0A1H1CJ17"/>
<keyword evidence="1" id="KW-0812">Transmembrane</keyword>
<evidence type="ECO:0000256" key="1">
    <source>
        <dbReference type="SAM" id="Phobius"/>
    </source>
</evidence>
<dbReference type="RefSeq" id="WP_092493079.1">
    <property type="nucleotide sequence ID" value="NZ_FNKD01000002.1"/>
</dbReference>
<dbReference type="Pfam" id="PF14036">
    <property type="entry name" value="YlaH"/>
    <property type="match status" value="1"/>
</dbReference>
<accession>A0A1H1CJ17</accession>
<dbReference type="InterPro" id="IPR025620">
    <property type="entry name" value="YlaH"/>
</dbReference>
<gene>
    <name evidence="2" type="ORF">SAMN05216231_2273</name>
</gene>
<dbReference type="Proteomes" id="UP000199444">
    <property type="component" value="Unassembled WGS sequence"/>
</dbReference>
<feature type="transmembrane region" description="Helical" evidence="1">
    <location>
        <begin position="50"/>
        <end position="70"/>
    </location>
</feature>